<keyword evidence="3" id="KW-1185">Reference proteome</keyword>
<name>A0ABQ9HXD1_9NEOP</name>
<proteinExistence type="predicted"/>
<feature type="region of interest" description="Disordered" evidence="1">
    <location>
        <begin position="416"/>
        <end position="470"/>
    </location>
</feature>
<feature type="compositionally biased region" description="Basic and acidic residues" evidence="1">
    <location>
        <begin position="223"/>
        <end position="233"/>
    </location>
</feature>
<feature type="compositionally biased region" description="Basic and acidic residues" evidence="1">
    <location>
        <begin position="421"/>
        <end position="435"/>
    </location>
</feature>
<protein>
    <submittedName>
        <fullName evidence="2">Uncharacterized protein</fullName>
    </submittedName>
</protein>
<feature type="region of interest" description="Disordered" evidence="1">
    <location>
        <begin position="310"/>
        <end position="329"/>
    </location>
</feature>
<dbReference type="Proteomes" id="UP001159363">
    <property type="component" value="Chromosome 3"/>
</dbReference>
<evidence type="ECO:0000313" key="2">
    <source>
        <dbReference type="EMBL" id="KAJ8888756.1"/>
    </source>
</evidence>
<sequence>MTVALLHDFFRKCPESATVIHGRWRDADNMDSLLPVARVPRRSKNAVLVVREEFGGVFYKRRGSNSRSATDTVLAALLSIDPSTTECSQRRDVYAVIRVEPNRTFFDLTGKNRQMADRSRTDHRSFFCYGEMFAFPSTLLRGEGVDLPRPPLRQTHSLPRLSPSSQGMVVSDDLSGVIAPHPHPAGEADDGSWVGSLLVEANWLSAVIERRVVRRETSVKGTDNERRLRDDGGRGVCGMNGREGVEPDEAPSHENDKGDSVTRIKCAMATKRKALNWWAVSRHAVCTYTTFKGGLSVSLRTDIPQFVTFGSPLSTPPPPPSQHPGRLGADPWSARVTGPGTGKFLPIPGPACLQVPGESALCPSSLPELTAGPRFYYLIAATFFFLFHGCRQPVPASISLGVVLRLVFLSTGENGVAPEFKGGEKREIPEKTPRDQRHRQGTIPSCENPGVTGPETEPGSPCVGGDQSNR</sequence>
<accession>A0ABQ9HXD1</accession>
<gene>
    <name evidence="2" type="ORF">PR048_008248</name>
</gene>
<dbReference type="EMBL" id="JARBHB010000003">
    <property type="protein sequence ID" value="KAJ8888756.1"/>
    <property type="molecule type" value="Genomic_DNA"/>
</dbReference>
<evidence type="ECO:0000313" key="3">
    <source>
        <dbReference type="Proteomes" id="UP001159363"/>
    </source>
</evidence>
<comment type="caution">
    <text evidence="2">The sequence shown here is derived from an EMBL/GenBank/DDBJ whole genome shotgun (WGS) entry which is preliminary data.</text>
</comment>
<organism evidence="2 3">
    <name type="scientific">Dryococelus australis</name>
    <dbReference type="NCBI Taxonomy" id="614101"/>
    <lineage>
        <taxon>Eukaryota</taxon>
        <taxon>Metazoa</taxon>
        <taxon>Ecdysozoa</taxon>
        <taxon>Arthropoda</taxon>
        <taxon>Hexapoda</taxon>
        <taxon>Insecta</taxon>
        <taxon>Pterygota</taxon>
        <taxon>Neoptera</taxon>
        <taxon>Polyneoptera</taxon>
        <taxon>Phasmatodea</taxon>
        <taxon>Verophasmatodea</taxon>
        <taxon>Anareolatae</taxon>
        <taxon>Phasmatidae</taxon>
        <taxon>Eurycanthinae</taxon>
        <taxon>Dryococelus</taxon>
    </lineage>
</organism>
<feature type="region of interest" description="Disordered" evidence="1">
    <location>
        <begin position="223"/>
        <end position="258"/>
    </location>
</feature>
<evidence type="ECO:0000256" key="1">
    <source>
        <dbReference type="SAM" id="MobiDB-lite"/>
    </source>
</evidence>
<reference evidence="2 3" key="1">
    <citation type="submission" date="2023-02" db="EMBL/GenBank/DDBJ databases">
        <title>LHISI_Scaffold_Assembly.</title>
        <authorList>
            <person name="Stuart O.P."/>
            <person name="Cleave R."/>
            <person name="Magrath M.J.L."/>
            <person name="Mikheyev A.S."/>
        </authorList>
    </citation>
    <scope>NUCLEOTIDE SEQUENCE [LARGE SCALE GENOMIC DNA]</scope>
    <source>
        <strain evidence="2">Daus_M_001</strain>
        <tissue evidence="2">Leg muscle</tissue>
    </source>
</reference>